<feature type="transmembrane region" description="Helical" evidence="1">
    <location>
        <begin position="39"/>
        <end position="58"/>
    </location>
</feature>
<keyword evidence="1" id="KW-1133">Transmembrane helix</keyword>
<proteinExistence type="predicted"/>
<feature type="transmembrane region" description="Helical" evidence="1">
    <location>
        <begin position="12"/>
        <end position="33"/>
    </location>
</feature>
<reference evidence="3" key="1">
    <citation type="journal article" date="2019" name="Int. J. Syst. Evol. Microbiol.">
        <title>The Global Catalogue of Microorganisms (GCM) 10K type strain sequencing project: providing services to taxonomists for standard genome sequencing and annotation.</title>
        <authorList>
            <consortium name="The Broad Institute Genomics Platform"/>
            <consortium name="The Broad Institute Genome Sequencing Center for Infectious Disease"/>
            <person name="Wu L."/>
            <person name="Ma J."/>
        </authorList>
    </citation>
    <scope>NUCLEOTIDE SEQUENCE [LARGE SCALE GENOMIC DNA]</scope>
    <source>
        <strain evidence="3">JCM 16981</strain>
    </source>
</reference>
<evidence type="ECO:0000313" key="2">
    <source>
        <dbReference type="EMBL" id="GAA3720754.1"/>
    </source>
</evidence>
<keyword evidence="1" id="KW-0812">Transmembrane</keyword>
<dbReference type="RefSeq" id="WP_344701748.1">
    <property type="nucleotide sequence ID" value="NZ_BAABCK010000017.1"/>
</dbReference>
<protein>
    <submittedName>
        <fullName evidence="2">Uncharacterized protein</fullName>
    </submittedName>
</protein>
<accession>A0ABP7ELX1</accession>
<evidence type="ECO:0000313" key="3">
    <source>
        <dbReference type="Proteomes" id="UP001500920"/>
    </source>
</evidence>
<organism evidence="2 3">
    <name type="scientific">Salinicoccus jeotgali</name>
    <dbReference type="NCBI Taxonomy" id="381634"/>
    <lineage>
        <taxon>Bacteria</taxon>
        <taxon>Bacillati</taxon>
        <taxon>Bacillota</taxon>
        <taxon>Bacilli</taxon>
        <taxon>Bacillales</taxon>
        <taxon>Staphylococcaceae</taxon>
        <taxon>Salinicoccus</taxon>
    </lineage>
</organism>
<name>A0ABP7ELX1_9STAP</name>
<dbReference type="EMBL" id="BAABCK010000017">
    <property type="protein sequence ID" value="GAA3720754.1"/>
    <property type="molecule type" value="Genomic_DNA"/>
</dbReference>
<keyword evidence="3" id="KW-1185">Reference proteome</keyword>
<dbReference type="Proteomes" id="UP001500920">
    <property type="component" value="Unassembled WGS sequence"/>
</dbReference>
<keyword evidence="1" id="KW-0472">Membrane</keyword>
<comment type="caution">
    <text evidence="2">The sequence shown here is derived from an EMBL/GenBank/DDBJ whole genome shotgun (WGS) entry which is preliminary data.</text>
</comment>
<gene>
    <name evidence="2" type="ORF">GCM10022378_08490</name>
</gene>
<evidence type="ECO:0000256" key="1">
    <source>
        <dbReference type="SAM" id="Phobius"/>
    </source>
</evidence>
<sequence length="325" mass="38696">MKKLFQTLSQPGYTLAFILALVTCISIFFPDAIENRSNLVIFCLILALILLILYTDVINQTNRDLNKKVENHHLTMIQSYERLTQLETEKAYIKLFEDFVKYDSNLFNVQMYKYSIHPTKRNKIDVRINYVVGYTEIGHNLNVMMQGNYTFLKSDLKRLHKIINIRKHTKDDEELLNYQANKIEEISRMKKFKDDYNVFPLLNIIEQQVVKDATEDSLTGAYVQAINDMVYNKFDNSNRRTELVESIIKNEFLIKSIFDTFEYKGINRNKQGRNYYSIITKNIFNEKIIFLFTFHSKGEVIYKKDPDEYYHEFLSQLRNRKLINE</sequence>